<dbReference type="Proteomes" id="UP000461768">
    <property type="component" value="Unassembled WGS sequence"/>
</dbReference>
<dbReference type="EMBL" id="WAGX01000005">
    <property type="protein sequence ID" value="KAB1437773.1"/>
    <property type="molecule type" value="Genomic_DNA"/>
</dbReference>
<keyword evidence="1" id="KW-1133">Transmembrane helix</keyword>
<evidence type="ECO:0000256" key="1">
    <source>
        <dbReference type="SAM" id="Phobius"/>
    </source>
</evidence>
<keyword evidence="3" id="KW-1185">Reference proteome</keyword>
<sequence length="108" mass="12533">MLGEVINCRPKKTKKTYNKRLIRKRLEKKRFDLLVEQLEGKNGKDYVIVKKISFLAKLLELLTHSFYILVRILIWGILCFLITIGINTALNGQLRQQAMQVFSQLIGG</sequence>
<reference evidence="2 3" key="2">
    <citation type="submission" date="2020-02" db="EMBL/GenBank/DDBJ databases">
        <title>Candidatus Galacturonibacter soehngenii shows hetero-acetogenic catabolism of galacturonic acid but lacks a canonical carbon monoxide dehydrogenase/acetyl-CoA synthase complex.</title>
        <authorList>
            <person name="Diender M."/>
            <person name="Stouten G.R."/>
            <person name="Petersen J.F."/>
            <person name="Nielsen P.H."/>
            <person name="Dueholm M.S."/>
            <person name="Pronk J.T."/>
            <person name="Van Loosdrecht M.C.M."/>
        </authorList>
    </citation>
    <scope>NUCLEOTIDE SEQUENCE [LARGE SCALE GENOMIC DNA]</scope>
    <source>
        <strain evidence="2">GalUA</strain>
    </source>
</reference>
<proteinExistence type="predicted"/>
<evidence type="ECO:0000313" key="3">
    <source>
        <dbReference type="Proteomes" id="UP000461768"/>
    </source>
</evidence>
<name>A0A7V7QK27_9FIRM</name>
<evidence type="ECO:0000313" key="2">
    <source>
        <dbReference type="EMBL" id="KAB1437773.1"/>
    </source>
</evidence>
<protein>
    <submittedName>
        <fullName evidence="2">Uncharacterized protein</fullName>
    </submittedName>
</protein>
<organism evidence="2 3">
    <name type="scientific">Candidatus Galacturonatibacter soehngenii</name>
    <dbReference type="NCBI Taxonomy" id="2307010"/>
    <lineage>
        <taxon>Bacteria</taxon>
        <taxon>Bacillati</taxon>
        <taxon>Bacillota</taxon>
        <taxon>Clostridia</taxon>
        <taxon>Lachnospirales</taxon>
        <taxon>Lachnospiraceae</taxon>
        <taxon>Candidatus Galacturonatibacter</taxon>
    </lineage>
</organism>
<gene>
    <name evidence="2" type="ORF">F7O84_09260</name>
</gene>
<dbReference type="RefSeq" id="WP_151144308.1">
    <property type="nucleotide sequence ID" value="NZ_WAGX01000005.1"/>
</dbReference>
<keyword evidence="1" id="KW-0472">Membrane</keyword>
<feature type="transmembrane region" description="Helical" evidence="1">
    <location>
        <begin position="66"/>
        <end position="90"/>
    </location>
</feature>
<reference evidence="2 3" key="1">
    <citation type="submission" date="2019-09" db="EMBL/GenBank/DDBJ databases">
        <authorList>
            <person name="Valk L.C."/>
        </authorList>
    </citation>
    <scope>NUCLEOTIDE SEQUENCE [LARGE SCALE GENOMIC DNA]</scope>
    <source>
        <strain evidence="2">GalUA</strain>
    </source>
</reference>
<comment type="caution">
    <text evidence="2">The sequence shown here is derived from an EMBL/GenBank/DDBJ whole genome shotgun (WGS) entry which is preliminary data.</text>
</comment>
<accession>A0A7V7QK27</accession>
<keyword evidence="1" id="KW-0812">Transmembrane</keyword>
<dbReference type="OrthoDB" id="9878421at2"/>
<dbReference type="AlphaFoldDB" id="A0A7V7QK27"/>